<dbReference type="GeneID" id="93556972"/>
<accession>A0A6N3ACR2</accession>
<gene>
    <name evidence="1" type="ORF">PCLFYP37_01314</name>
</gene>
<dbReference type="InterPro" id="IPR041881">
    <property type="entry name" value="PqqD_sf"/>
</dbReference>
<evidence type="ECO:0008006" key="2">
    <source>
        <dbReference type="Google" id="ProtNLM"/>
    </source>
</evidence>
<evidence type="ECO:0000313" key="1">
    <source>
        <dbReference type="EMBL" id="VYT86002.1"/>
    </source>
</evidence>
<name>A0A6N3ACR2_9BACT</name>
<reference evidence="1" key="1">
    <citation type="submission" date="2019-11" db="EMBL/GenBank/DDBJ databases">
        <authorList>
            <person name="Feng L."/>
        </authorList>
    </citation>
    <scope>NUCLEOTIDE SEQUENCE</scope>
    <source>
        <strain evidence="1">PclaraLFYP37</strain>
    </source>
</reference>
<organism evidence="1">
    <name type="scientific">Paraprevotella clara</name>
    <dbReference type="NCBI Taxonomy" id="454154"/>
    <lineage>
        <taxon>Bacteria</taxon>
        <taxon>Pseudomonadati</taxon>
        <taxon>Bacteroidota</taxon>
        <taxon>Bacteroidia</taxon>
        <taxon>Bacteroidales</taxon>
        <taxon>Prevotellaceae</taxon>
        <taxon>Paraprevotella</taxon>
    </lineage>
</organism>
<dbReference type="Pfam" id="PF05402">
    <property type="entry name" value="PqqD"/>
    <property type="match status" value="1"/>
</dbReference>
<dbReference type="EMBL" id="CACRUT010000008">
    <property type="protein sequence ID" value="VYT86002.1"/>
    <property type="molecule type" value="Genomic_DNA"/>
</dbReference>
<dbReference type="InterPro" id="IPR008792">
    <property type="entry name" value="PQQD"/>
</dbReference>
<sequence length="89" mass="10107">MRIKDGFELREICGEHVILSHGMDNIDFSKIISLNETAAFLWKEAVGKEEISEEELTATLLEAYEVDEETARKDVAQVLAKWREIGLLA</sequence>
<dbReference type="AlphaFoldDB" id="A0A6N3ACR2"/>
<dbReference type="RefSeq" id="WP_008619137.1">
    <property type="nucleotide sequence ID" value="NZ_CABMOJ010000020.1"/>
</dbReference>
<dbReference type="Gene3D" id="1.10.10.1150">
    <property type="entry name" value="Coenzyme PQQ synthesis protein D (PqqD)"/>
    <property type="match status" value="1"/>
</dbReference>
<protein>
    <recommendedName>
        <fullName evidence="2">Coenzyme PQQ synthesis protein D (PqqD)</fullName>
    </recommendedName>
</protein>
<proteinExistence type="predicted"/>